<dbReference type="InterPro" id="IPR005841">
    <property type="entry name" value="Alpha-D-phosphohexomutase_SF"/>
</dbReference>
<dbReference type="Pfam" id="PF02879">
    <property type="entry name" value="PGM_PMM_II"/>
    <property type="match status" value="1"/>
</dbReference>
<keyword evidence="2 9" id="KW-0597">Phosphoprotein</keyword>
<proteinExistence type="inferred from homology"/>
<evidence type="ECO:0000256" key="10">
    <source>
        <dbReference type="RuleBase" id="RU004326"/>
    </source>
</evidence>
<name>A0A2A8D8A6_9MICC</name>
<evidence type="ECO:0000256" key="9">
    <source>
        <dbReference type="HAMAP-Rule" id="MF_01554"/>
    </source>
</evidence>
<dbReference type="Proteomes" id="UP000219947">
    <property type="component" value="Unassembled WGS sequence"/>
</dbReference>
<keyword evidence="5 9" id="KW-0413">Isomerase</keyword>
<evidence type="ECO:0000313" key="16">
    <source>
        <dbReference type="EMBL" id="PEN17225.1"/>
    </source>
</evidence>
<organism evidence="16 17">
    <name type="scientific">Rothia dentocariosa</name>
    <dbReference type="NCBI Taxonomy" id="2047"/>
    <lineage>
        <taxon>Bacteria</taxon>
        <taxon>Bacillati</taxon>
        <taxon>Actinomycetota</taxon>
        <taxon>Actinomycetes</taxon>
        <taxon>Micrococcales</taxon>
        <taxon>Micrococcaceae</taxon>
        <taxon>Rothia</taxon>
    </lineage>
</organism>
<dbReference type="GO" id="GO:0008966">
    <property type="term" value="F:phosphoglucosamine mutase activity"/>
    <property type="evidence" value="ECO:0007669"/>
    <property type="project" value="UniProtKB-UniRule"/>
</dbReference>
<feature type="active site" description="Phosphoserine intermediate" evidence="9">
    <location>
        <position position="105"/>
    </location>
</feature>
<accession>A0A2A8D8A6</accession>
<dbReference type="Gene3D" id="3.40.120.10">
    <property type="entry name" value="Alpha-D-Glucose-1,6-Bisphosphate, subunit A, domain 3"/>
    <property type="match status" value="3"/>
</dbReference>
<dbReference type="FunFam" id="3.30.310.50:FF:000001">
    <property type="entry name" value="Phosphoglucosamine mutase"/>
    <property type="match status" value="1"/>
</dbReference>
<dbReference type="FunFam" id="3.40.120.10:FF:000002">
    <property type="entry name" value="Phosphoglucosamine mutase"/>
    <property type="match status" value="1"/>
</dbReference>
<dbReference type="HAMAP" id="MF_01554_B">
    <property type="entry name" value="GlmM_B"/>
    <property type="match status" value="1"/>
</dbReference>
<dbReference type="InterPro" id="IPR050060">
    <property type="entry name" value="Phosphoglucosamine_mutase"/>
</dbReference>
<dbReference type="PRINTS" id="PR00509">
    <property type="entry name" value="PGMPMM"/>
</dbReference>
<dbReference type="GO" id="GO:0005975">
    <property type="term" value="P:carbohydrate metabolic process"/>
    <property type="evidence" value="ECO:0007669"/>
    <property type="project" value="InterPro"/>
</dbReference>
<evidence type="ECO:0000259" key="12">
    <source>
        <dbReference type="Pfam" id="PF00408"/>
    </source>
</evidence>
<evidence type="ECO:0000256" key="3">
    <source>
        <dbReference type="ARBA" id="ARBA00022723"/>
    </source>
</evidence>
<dbReference type="InterPro" id="IPR016066">
    <property type="entry name" value="A-D-PHexomutase_CS"/>
</dbReference>
<feature type="binding site" description="via phosphate group" evidence="9">
    <location>
        <position position="105"/>
    </location>
    <ligand>
        <name>Mg(2+)</name>
        <dbReference type="ChEBI" id="CHEBI:18420"/>
    </ligand>
</feature>
<dbReference type="InterPro" id="IPR016055">
    <property type="entry name" value="A-D-PHexomutase_a/b/a-I/II/III"/>
</dbReference>
<dbReference type="GO" id="GO:0004615">
    <property type="term" value="F:phosphomannomutase activity"/>
    <property type="evidence" value="ECO:0007669"/>
    <property type="project" value="TreeGrafter"/>
</dbReference>
<dbReference type="NCBIfam" id="TIGR01455">
    <property type="entry name" value="glmM"/>
    <property type="match status" value="1"/>
</dbReference>
<feature type="domain" description="Alpha-D-phosphohexomutase alpha/beta/alpha" evidence="13">
    <location>
        <begin position="4"/>
        <end position="141"/>
    </location>
</feature>
<feature type="binding site" evidence="9">
    <location>
        <position position="245"/>
    </location>
    <ligand>
        <name>Mg(2+)</name>
        <dbReference type="ChEBI" id="CHEBI:18420"/>
    </ligand>
</feature>
<dbReference type="PROSITE" id="PS00710">
    <property type="entry name" value="PGM_PMM"/>
    <property type="match status" value="1"/>
</dbReference>
<dbReference type="InterPro" id="IPR005846">
    <property type="entry name" value="A-D-PHexomutase_a/b/a-III"/>
</dbReference>
<evidence type="ECO:0000256" key="7">
    <source>
        <dbReference type="ARBA" id="ARBA00066330"/>
    </source>
</evidence>
<comment type="function">
    <text evidence="9 11">Catalyzes the conversion of glucosamine-6-phosphate to glucosamine-1-phosphate.</text>
</comment>
<dbReference type="Pfam" id="PF02880">
    <property type="entry name" value="PGM_PMM_III"/>
    <property type="match status" value="1"/>
</dbReference>
<dbReference type="InterPro" id="IPR005844">
    <property type="entry name" value="A-D-PHexomutase_a/b/a-I"/>
</dbReference>
<feature type="binding site" evidence="9">
    <location>
        <position position="249"/>
    </location>
    <ligand>
        <name>Mg(2+)</name>
        <dbReference type="ChEBI" id="CHEBI:18420"/>
    </ligand>
</feature>
<accession>A0A5F0M885</accession>
<comment type="PTM">
    <text evidence="9">Activated by phosphorylation.</text>
</comment>
<dbReference type="InterPro" id="IPR036900">
    <property type="entry name" value="A-D-PHexomutase_C_sf"/>
</dbReference>
<evidence type="ECO:0000259" key="14">
    <source>
        <dbReference type="Pfam" id="PF02879"/>
    </source>
</evidence>
<sequence length="452" mass="46947">MTERLFGTDGVRGLANEIITPALALELAQAAALVLGHEQVAEGTRPRAVIANDSRASADFIVSAMKAGFTSAGVDVLDAGIVPTPAAAYLVAYTDADFGVMISASHNPAADNGIKFLARGGQKLEDATEDAIERVYREKNFRYPTGGEVGSICALENGTEAYVKHLVSTLEDEKPLAGLKVVLDCANGAAYAASPAAFTRLGAEVIALAAEPNGTNINDGVGSTHPQSLQAAVVEHGATLGIAHDGDSDRCQAVDEQGNLVDGDQIMAILALAAHRAGHLSQNTLVATVMSSLGLELYLREHGISLVRTAVGDRYVLEEMREHGYNLGGEQSGHVIMSDYATTGDGVLTGIQLAAEVARSGEKLSVLASRMQPTPQRLINVKGVDRAGVSTNAALNAAVADAEKGLGESGRVLLRASGTEPLVRVMVEAATQEQADSVAQHLADVVAKELAL</sequence>
<dbReference type="InterPro" id="IPR005843">
    <property type="entry name" value="A-D-PHexomutase_C"/>
</dbReference>
<dbReference type="CDD" id="cd05802">
    <property type="entry name" value="GlmM"/>
    <property type="match status" value="1"/>
</dbReference>
<dbReference type="RefSeq" id="WP_070449024.1">
    <property type="nucleotide sequence ID" value="NZ_CAURLQ010000024.1"/>
</dbReference>
<evidence type="ECO:0000259" key="15">
    <source>
        <dbReference type="Pfam" id="PF02880"/>
    </source>
</evidence>
<dbReference type="GO" id="GO:0006048">
    <property type="term" value="P:UDP-N-acetylglucosamine biosynthetic process"/>
    <property type="evidence" value="ECO:0007669"/>
    <property type="project" value="TreeGrafter"/>
</dbReference>
<comment type="cofactor">
    <cofactor evidence="9">
        <name>Mg(2+)</name>
        <dbReference type="ChEBI" id="CHEBI:18420"/>
    </cofactor>
    <text evidence="9">Binds 1 Mg(2+) ion per subunit.</text>
</comment>
<dbReference type="InterPro" id="IPR006352">
    <property type="entry name" value="GlmM_bact"/>
</dbReference>
<dbReference type="SUPFAM" id="SSF53738">
    <property type="entry name" value="Phosphoglucomutase, first 3 domains"/>
    <property type="match status" value="3"/>
</dbReference>
<dbReference type="GO" id="GO:0005829">
    <property type="term" value="C:cytosol"/>
    <property type="evidence" value="ECO:0007669"/>
    <property type="project" value="TreeGrafter"/>
</dbReference>
<protein>
    <recommendedName>
        <fullName evidence="8 9">Phosphoglucosamine mutase</fullName>
        <ecNumber evidence="7 9">5.4.2.10</ecNumber>
    </recommendedName>
</protein>
<feature type="domain" description="Alpha-D-phosphohexomutase C-terminal" evidence="12">
    <location>
        <begin position="378"/>
        <end position="444"/>
    </location>
</feature>
<keyword evidence="3 9" id="KW-0479">Metal-binding</keyword>
<dbReference type="AlphaFoldDB" id="A0A2A8D8A6"/>
<keyword evidence="4 9" id="KW-0460">Magnesium</keyword>
<dbReference type="PANTHER" id="PTHR42946">
    <property type="entry name" value="PHOSPHOHEXOSE MUTASE"/>
    <property type="match status" value="1"/>
</dbReference>
<evidence type="ECO:0000256" key="4">
    <source>
        <dbReference type="ARBA" id="ARBA00022842"/>
    </source>
</evidence>
<dbReference type="EC" id="5.4.2.10" evidence="7 9"/>
<dbReference type="EMBL" id="PDEV01000001">
    <property type="protein sequence ID" value="PEN17225.1"/>
    <property type="molecule type" value="Genomic_DNA"/>
</dbReference>
<dbReference type="Pfam" id="PF02878">
    <property type="entry name" value="PGM_PMM_I"/>
    <property type="match status" value="1"/>
</dbReference>
<evidence type="ECO:0000259" key="13">
    <source>
        <dbReference type="Pfam" id="PF02878"/>
    </source>
</evidence>
<dbReference type="InterPro" id="IPR005845">
    <property type="entry name" value="A-D-PHexomutase_a/b/a-II"/>
</dbReference>
<comment type="similarity">
    <text evidence="1 9 10">Belongs to the phosphohexose mutase family.</text>
</comment>
<evidence type="ECO:0000256" key="6">
    <source>
        <dbReference type="ARBA" id="ARBA00050364"/>
    </source>
</evidence>
<dbReference type="Gene3D" id="3.30.310.50">
    <property type="entry name" value="Alpha-D-phosphohexomutase, C-terminal domain"/>
    <property type="match status" value="1"/>
</dbReference>
<feature type="domain" description="Alpha-D-phosphohexomutase alpha/beta/alpha" evidence="14">
    <location>
        <begin position="160"/>
        <end position="258"/>
    </location>
</feature>
<evidence type="ECO:0000256" key="8">
    <source>
        <dbReference type="ARBA" id="ARBA00068193"/>
    </source>
</evidence>
<comment type="catalytic activity">
    <reaction evidence="6 9 11">
        <text>alpha-D-glucosamine 1-phosphate = D-glucosamine 6-phosphate</text>
        <dbReference type="Rhea" id="RHEA:23424"/>
        <dbReference type="ChEBI" id="CHEBI:58516"/>
        <dbReference type="ChEBI" id="CHEBI:58725"/>
        <dbReference type="EC" id="5.4.2.10"/>
    </reaction>
</comment>
<dbReference type="SUPFAM" id="SSF55957">
    <property type="entry name" value="Phosphoglucomutase, C-terminal domain"/>
    <property type="match status" value="1"/>
</dbReference>
<evidence type="ECO:0000256" key="5">
    <source>
        <dbReference type="ARBA" id="ARBA00023235"/>
    </source>
</evidence>
<dbReference type="FunFam" id="3.40.120.10:FF:000001">
    <property type="entry name" value="Phosphoglucosamine mutase"/>
    <property type="match status" value="1"/>
</dbReference>
<feature type="domain" description="Alpha-D-phosphohexomutase alpha/beta/alpha" evidence="15">
    <location>
        <begin position="262"/>
        <end position="372"/>
    </location>
</feature>
<feature type="binding site" evidence="9">
    <location>
        <position position="247"/>
    </location>
    <ligand>
        <name>Mg(2+)</name>
        <dbReference type="ChEBI" id="CHEBI:18420"/>
    </ligand>
</feature>
<dbReference type="Pfam" id="PF00408">
    <property type="entry name" value="PGM_PMM_IV"/>
    <property type="match status" value="1"/>
</dbReference>
<feature type="modified residue" description="Phosphoserine" evidence="9">
    <location>
        <position position="105"/>
    </location>
</feature>
<evidence type="ECO:0000256" key="2">
    <source>
        <dbReference type="ARBA" id="ARBA00022553"/>
    </source>
</evidence>
<dbReference type="GO" id="GO:0009252">
    <property type="term" value="P:peptidoglycan biosynthetic process"/>
    <property type="evidence" value="ECO:0007669"/>
    <property type="project" value="TreeGrafter"/>
</dbReference>
<dbReference type="GO" id="GO:0000287">
    <property type="term" value="F:magnesium ion binding"/>
    <property type="evidence" value="ECO:0007669"/>
    <property type="project" value="UniProtKB-UniRule"/>
</dbReference>
<keyword evidence="17" id="KW-1185">Reference proteome</keyword>
<reference evidence="16" key="1">
    <citation type="submission" date="2017-10" db="EMBL/GenBank/DDBJ databases">
        <title>Kefir isolates.</title>
        <authorList>
            <person name="Kim Y."/>
            <person name="Blasche S."/>
        </authorList>
    </citation>
    <scope>NUCLEOTIDE SEQUENCE [LARGE SCALE GENOMIC DNA]</scope>
    <source>
        <strain evidence="16">OG2-2</strain>
    </source>
</reference>
<evidence type="ECO:0000256" key="1">
    <source>
        <dbReference type="ARBA" id="ARBA00010231"/>
    </source>
</evidence>
<evidence type="ECO:0000313" key="17">
    <source>
        <dbReference type="Proteomes" id="UP000219947"/>
    </source>
</evidence>
<evidence type="ECO:0000256" key="11">
    <source>
        <dbReference type="RuleBase" id="RU004327"/>
    </source>
</evidence>
<gene>
    <name evidence="9" type="primary">glmM</name>
    <name evidence="16" type="ORF">CRM92_04225</name>
</gene>
<comment type="caution">
    <text evidence="16">The sequence shown here is derived from an EMBL/GenBank/DDBJ whole genome shotgun (WGS) entry which is preliminary data.</text>
</comment>
<dbReference type="PANTHER" id="PTHR42946:SF1">
    <property type="entry name" value="PHOSPHOGLUCOMUTASE (ALPHA-D-GLUCOSE-1,6-BISPHOSPHATE-DEPENDENT)"/>
    <property type="match status" value="1"/>
</dbReference>